<feature type="compositionally biased region" description="Basic residues" evidence="1">
    <location>
        <begin position="117"/>
        <end position="126"/>
    </location>
</feature>
<evidence type="ECO:0000313" key="2">
    <source>
        <dbReference type="Proteomes" id="UP001190640"/>
    </source>
</evidence>
<keyword evidence="2" id="KW-1185">Reference proteome</keyword>
<dbReference type="PANTHER" id="PTHR33887:SF5">
    <property type="entry name" value="PB1 DOMAIN-CONTAINING PROTEIN"/>
    <property type="match status" value="1"/>
</dbReference>
<name>A0AA97KFS0_EUBMA</name>
<dbReference type="GeneID" id="129342738"/>
<organism evidence="2 3">
    <name type="scientific">Eublepharis macularius</name>
    <name type="common">Leopard gecko</name>
    <name type="synonym">Cyrtodactylus macularius</name>
    <dbReference type="NCBI Taxonomy" id="481883"/>
    <lineage>
        <taxon>Eukaryota</taxon>
        <taxon>Metazoa</taxon>
        <taxon>Chordata</taxon>
        <taxon>Craniata</taxon>
        <taxon>Vertebrata</taxon>
        <taxon>Euteleostomi</taxon>
        <taxon>Lepidosauria</taxon>
        <taxon>Squamata</taxon>
        <taxon>Bifurcata</taxon>
        <taxon>Gekkota</taxon>
        <taxon>Eublepharidae</taxon>
        <taxon>Eublepharinae</taxon>
        <taxon>Eublepharis</taxon>
    </lineage>
</organism>
<accession>A0AA97KFS0</accession>
<proteinExistence type="predicted"/>
<dbReference type="RefSeq" id="XP_054854624.1">
    <property type="nucleotide sequence ID" value="XM_054998649.1"/>
</dbReference>
<evidence type="ECO:0000313" key="3">
    <source>
        <dbReference type="RefSeq" id="XP_054854624.1"/>
    </source>
</evidence>
<gene>
    <name evidence="3" type="primary">LOC129342738</name>
</gene>
<evidence type="ECO:0000256" key="1">
    <source>
        <dbReference type="SAM" id="MobiDB-lite"/>
    </source>
</evidence>
<feature type="region of interest" description="Disordered" evidence="1">
    <location>
        <begin position="106"/>
        <end position="160"/>
    </location>
</feature>
<dbReference type="AlphaFoldDB" id="A0AA97KFS0"/>
<dbReference type="Pfam" id="PF15874">
    <property type="entry name" value="Il2rg"/>
    <property type="match status" value="1"/>
</dbReference>
<protein>
    <submittedName>
        <fullName evidence="3">Uncharacterized protein CXorf65 homolog</fullName>
    </submittedName>
</protein>
<dbReference type="Proteomes" id="UP001190640">
    <property type="component" value="Chromosome 14"/>
</dbReference>
<reference evidence="3" key="1">
    <citation type="submission" date="2025-08" db="UniProtKB">
        <authorList>
            <consortium name="RefSeq"/>
        </authorList>
    </citation>
    <scope>IDENTIFICATION</scope>
    <source>
        <tissue evidence="3">Blood</tissue>
    </source>
</reference>
<dbReference type="PANTHER" id="PTHR33887">
    <property type="entry name" value="PB1 DOMAIN-CONTAINING PROTEIN"/>
    <property type="match status" value="1"/>
</dbReference>
<dbReference type="KEGG" id="emc:129342738"/>
<feature type="compositionally biased region" description="Polar residues" evidence="1">
    <location>
        <begin position="148"/>
        <end position="160"/>
    </location>
</feature>
<dbReference type="InterPro" id="IPR039471">
    <property type="entry name" value="CXorf65-like"/>
</dbReference>
<sequence>MFITVLHGENKADIFNIHCKVQLLLDFIKSYCGCEEEGEIELADETGQVKNLLLNRHRCAADLLGERETYVLLSVTKGENSSEVEFIPLLQDDNVVNPKFLAKLQSWQDPKAPSPRVKSRRNHHKKASLDIPAVDGLRNHSPHGGRTRTPNVSPKQSGKF</sequence>